<dbReference type="InterPro" id="IPR011074">
    <property type="entry name" value="CRAL/TRIO_N_dom"/>
</dbReference>
<dbReference type="InterPro" id="IPR001251">
    <property type="entry name" value="CRAL-TRIO_dom"/>
</dbReference>
<dbReference type="InterPro" id="IPR036273">
    <property type="entry name" value="CRAL/TRIO_N_dom_sf"/>
</dbReference>
<reference evidence="3" key="2">
    <citation type="submission" date="2014-02" db="EMBL/GenBank/DDBJ databases">
        <title>Annotation update of Tetrahymena thermophila SB210.</title>
        <authorList>
            <person name="Bidwell S."/>
            <person name="Michalis H.M."/>
            <person name="Zafar N."/>
            <person name="Joardar V."/>
            <person name="Miao W."/>
            <person name="Russ C."/>
            <person name="Eisen J."/>
            <person name="Wu M."/>
            <person name="Wu D."/>
            <person name="Nierman W."/>
            <person name="Orias E."/>
            <person name="Delcher A."/>
            <person name="Salzberg S."/>
            <person name="Coyne R."/>
        </authorList>
    </citation>
    <scope>NUCLEOTIDE SEQUENCE</scope>
    <source>
        <strain evidence="3">SB210</strain>
    </source>
</reference>
<evidence type="ECO:0000259" key="2">
    <source>
        <dbReference type="PROSITE" id="PS50191"/>
    </source>
</evidence>
<dbReference type="EMBL" id="GG662651">
    <property type="protein sequence ID" value="EAR98487.2"/>
    <property type="molecule type" value="Genomic_DNA"/>
</dbReference>
<dbReference type="PRINTS" id="PR00180">
    <property type="entry name" value="CRETINALDHBP"/>
</dbReference>
<dbReference type="SUPFAM" id="SSF52087">
    <property type="entry name" value="CRAL/TRIO domain"/>
    <property type="match status" value="1"/>
</dbReference>
<evidence type="ECO:0000256" key="1">
    <source>
        <dbReference type="SAM" id="MobiDB-lite"/>
    </source>
</evidence>
<dbReference type="RefSeq" id="XP_001018732.2">
    <property type="nucleotide sequence ID" value="XM_001018732.3"/>
</dbReference>
<keyword evidence="4" id="KW-1185">Reference proteome</keyword>
<dbReference type="Gene3D" id="1.10.8.20">
    <property type="entry name" value="N-terminal domain of phosphatidylinositol transfer protein sec14p"/>
    <property type="match status" value="1"/>
</dbReference>
<name>I7M251_TETTS</name>
<dbReference type="SMART" id="SM01100">
    <property type="entry name" value="CRAL_TRIO_N"/>
    <property type="match status" value="1"/>
</dbReference>
<dbReference type="PROSITE" id="PS50191">
    <property type="entry name" value="CRAL_TRIO"/>
    <property type="match status" value="1"/>
</dbReference>
<accession>I7M251</accession>
<dbReference type="KEGG" id="tet:TTHERM_00292140"/>
<dbReference type="GeneID" id="7839612"/>
<dbReference type="InterPro" id="IPR051026">
    <property type="entry name" value="PI/PC_transfer"/>
</dbReference>
<dbReference type="AlphaFoldDB" id="I7M251"/>
<dbReference type="OrthoDB" id="1434354at2759"/>
<dbReference type="PANTHER" id="PTHR45657:SF1">
    <property type="entry name" value="CRAL-TRIO DOMAIN-CONTAINING PROTEIN YKL091C-RELATED"/>
    <property type="match status" value="1"/>
</dbReference>
<feature type="compositionally biased region" description="Polar residues" evidence="1">
    <location>
        <begin position="336"/>
        <end position="354"/>
    </location>
</feature>
<protein>
    <submittedName>
        <fullName evidence="3">CRAL/TRIO, amine-terminal domain protein</fullName>
    </submittedName>
</protein>
<dbReference type="CDD" id="cd00170">
    <property type="entry name" value="SEC14"/>
    <property type="match status" value="1"/>
</dbReference>
<dbReference type="Proteomes" id="UP000009168">
    <property type="component" value="Unassembled WGS sequence"/>
</dbReference>
<evidence type="ECO:0000313" key="4">
    <source>
        <dbReference type="Proteomes" id="UP000009168"/>
    </source>
</evidence>
<feature type="domain" description="CRAL-TRIO" evidence="2">
    <location>
        <begin position="83"/>
        <end position="257"/>
    </location>
</feature>
<dbReference type="PANTHER" id="PTHR45657">
    <property type="entry name" value="CRAL-TRIO DOMAIN-CONTAINING PROTEIN YKL091C-RELATED"/>
    <property type="match status" value="1"/>
</dbReference>
<dbReference type="STRING" id="312017.I7M251"/>
<evidence type="ECO:0000313" key="3">
    <source>
        <dbReference type="EMBL" id="EAR98487.2"/>
    </source>
</evidence>
<organism evidence="3 4">
    <name type="scientific">Tetrahymena thermophila (strain SB210)</name>
    <dbReference type="NCBI Taxonomy" id="312017"/>
    <lineage>
        <taxon>Eukaryota</taxon>
        <taxon>Sar</taxon>
        <taxon>Alveolata</taxon>
        <taxon>Ciliophora</taxon>
        <taxon>Intramacronucleata</taxon>
        <taxon>Oligohymenophorea</taxon>
        <taxon>Hymenostomatida</taxon>
        <taxon>Tetrahymenina</taxon>
        <taxon>Tetrahymenidae</taxon>
        <taxon>Tetrahymena</taxon>
    </lineage>
</organism>
<dbReference type="Pfam" id="PF03765">
    <property type="entry name" value="CRAL_TRIO_N"/>
    <property type="match status" value="1"/>
</dbReference>
<dbReference type="SUPFAM" id="SSF46938">
    <property type="entry name" value="CRAL/TRIO N-terminal domain"/>
    <property type="match status" value="1"/>
</dbReference>
<dbReference type="SMART" id="SM00516">
    <property type="entry name" value="SEC14"/>
    <property type="match status" value="1"/>
</dbReference>
<dbReference type="HOGENOM" id="CLU_014001_0_3_1"/>
<proteinExistence type="predicted"/>
<dbReference type="OMA" id="WAFSTVW"/>
<dbReference type="Gene3D" id="3.40.525.10">
    <property type="entry name" value="CRAL-TRIO lipid binding domain"/>
    <property type="match status" value="1"/>
</dbReference>
<gene>
    <name evidence="3" type="ORF">TTHERM_00292140</name>
</gene>
<feature type="region of interest" description="Disordered" evidence="1">
    <location>
        <begin position="284"/>
        <end position="304"/>
    </location>
</feature>
<reference evidence="3" key="1">
    <citation type="submission" date="2008-09" db="EMBL/GenBank/DDBJ databases">
        <authorList>
            <person name="Eisen J.A."/>
            <person name="Wu M."/>
            <person name="Wu D."/>
            <person name="Nierman W.C."/>
            <person name="Orias E."/>
            <person name="Delcher A.L."/>
            <person name="Salzberg S.L."/>
        </authorList>
    </citation>
    <scope>NUCLEOTIDE SEQUENCE</scope>
    <source>
        <strain evidence="3">SB210</strain>
    </source>
</reference>
<sequence>MDNNKNSGNVGECSQEQLDTLQKFRQFTAMKGCSEKEYDDHYLLRFLRARKFDLVKTEKMFSDFLDWRIKNDVQNIMKFSFNELAEVRHHYPHGYHKTDKLGRPIYIERIGMLKLTQLFQVTTEERLIKYYIQSYEILLNRIFPTCSQAIGHRVDQTVTILDLKGIPMKMLSKQVYNFIQLASKVAQENYPEILGRMFIVNAPMLFSGVWAVIKPWIDEKTRNKITIIGSGFKEKLLEIIDIDNIPDFLGGNSKCDLSKNIGPWNPTGETPLFPCEYKDGMKQDGEEEKVVQDGEEDEDSEAERQAMELAALRDALAGKITGPSSKAPHNPDKYELTTQGAKFQVSDTPLNTQAEADDDN</sequence>
<dbReference type="InterPro" id="IPR036865">
    <property type="entry name" value="CRAL-TRIO_dom_sf"/>
</dbReference>
<feature type="region of interest" description="Disordered" evidence="1">
    <location>
        <begin position="317"/>
        <end position="360"/>
    </location>
</feature>
<dbReference type="eggNOG" id="KOG1471">
    <property type="taxonomic scope" value="Eukaryota"/>
</dbReference>
<dbReference type="InParanoid" id="I7M251"/>
<dbReference type="Pfam" id="PF00650">
    <property type="entry name" value="CRAL_TRIO"/>
    <property type="match status" value="1"/>
</dbReference>